<proteinExistence type="predicted"/>
<dbReference type="EMBL" id="JAVDSW010000002">
    <property type="protein sequence ID" value="MDR6703080.1"/>
    <property type="molecule type" value="Genomic_DNA"/>
</dbReference>
<comment type="caution">
    <text evidence="1">The sequence shown here is derived from an EMBL/GenBank/DDBJ whole genome shotgun (WGS) entry which is preliminary data.</text>
</comment>
<accession>A0AAW8LVL0</accession>
<organism evidence="1 2">
    <name type="scientific">Agrobacterium tumefaciens</name>
    <dbReference type="NCBI Taxonomy" id="358"/>
    <lineage>
        <taxon>Bacteria</taxon>
        <taxon>Pseudomonadati</taxon>
        <taxon>Pseudomonadota</taxon>
        <taxon>Alphaproteobacteria</taxon>
        <taxon>Hyphomicrobiales</taxon>
        <taxon>Rhizobiaceae</taxon>
        <taxon>Rhizobium/Agrobacterium group</taxon>
        <taxon>Agrobacterium</taxon>
        <taxon>Agrobacterium tumefaciens complex</taxon>
    </lineage>
</organism>
<sequence length="63" mass="6625">MQMTLRLDGASRTGKNVPKLSQLEAGAETLTPAGSCRCESVQCRSACARALTLISVLTDGRPC</sequence>
<dbReference type="Proteomes" id="UP001265315">
    <property type="component" value="Unassembled WGS sequence"/>
</dbReference>
<dbReference type="AlphaFoldDB" id="A0AAW8LVL0"/>
<protein>
    <submittedName>
        <fullName evidence="1">Uncharacterized protein</fullName>
    </submittedName>
</protein>
<name>A0AAW8LVL0_AGRTU</name>
<evidence type="ECO:0000313" key="1">
    <source>
        <dbReference type="EMBL" id="MDR6703080.1"/>
    </source>
</evidence>
<gene>
    <name evidence="1" type="ORF">J2W61_002945</name>
</gene>
<evidence type="ECO:0000313" key="2">
    <source>
        <dbReference type="Proteomes" id="UP001265315"/>
    </source>
</evidence>
<reference evidence="1" key="1">
    <citation type="submission" date="2023-07" db="EMBL/GenBank/DDBJ databases">
        <title>Sorghum-associated microbial communities from plants grown in Nebraska, USA.</title>
        <authorList>
            <person name="Schachtman D."/>
        </authorList>
    </citation>
    <scope>NUCLEOTIDE SEQUENCE</scope>
    <source>
        <strain evidence="1">1457</strain>
    </source>
</reference>